<protein>
    <submittedName>
        <fullName evidence="2">PadR family transcriptional regulator</fullName>
    </submittedName>
</protein>
<dbReference type="InterPro" id="IPR036388">
    <property type="entry name" value="WH-like_DNA-bd_sf"/>
</dbReference>
<dbReference type="Proteomes" id="UP001610063">
    <property type="component" value="Unassembled WGS sequence"/>
</dbReference>
<comment type="caution">
    <text evidence="2">The sequence shown here is derived from an EMBL/GenBank/DDBJ whole genome shotgun (WGS) entry which is preliminary data.</text>
</comment>
<proteinExistence type="predicted"/>
<organism evidence="2 3">
    <name type="scientific">Marinoscillum luteum</name>
    <dbReference type="NCBI Taxonomy" id="861051"/>
    <lineage>
        <taxon>Bacteria</taxon>
        <taxon>Pseudomonadati</taxon>
        <taxon>Bacteroidota</taxon>
        <taxon>Cytophagia</taxon>
        <taxon>Cytophagales</taxon>
        <taxon>Reichenbachiellaceae</taxon>
        <taxon>Marinoscillum</taxon>
    </lineage>
</organism>
<gene>
    <name evidence="2" type="ORF">ACHKAR_04315</name>
</gene>
<name>A0ABW7N4Y1_9BACT</name>
<dbReference type="InterPro" id="IPR005149">
    <property type="entry name" value="Tscrpt_reg_PadR_N"/>
</dbReference>
<dbReference type="PANTHER" id="PTHR33169:SF14">
    <property type="entry name" value="TRANSCRIPTIONAL REGULATOR RV3488"/>
    <property type="match status" value="1"/>
</dbReference>
<evidence type="ECO:0000313" key="2">
    <source>
        <dbReference type="EMBL" id="MFH6982648.1"/>
    </source>
</evidence>
<dbReference type="PANTHER" id="PTHR33169">
    <property type="entry name" value="PADR-FAMILY TRANSCRIPTIONAL REGULATOR"/>
    <property type="match status" value="1"/>
</dbReference>
<dbReference type="InterPro" id="IPR036390">
    <property type="entry name" value="WH_DNA-bd_sf"/>
</dbReference>
<keyword evidence="3" id="KW-1185">Reference proteome</keyword>
<evidence type="ECO:0000259" key="1">
    <source>
        <dbReference type="Pfam" id="PF03551"/>
    </source>
</evidence>
<evidence type="ECO:0000313" key="3">
    <source>
        <dbReference type="Proteomes" id="UP001610063"/>
    </source>
</evidence>
<dbReference type="InterPro" id="IPR052509">
    <property type="entry name" value="Metal_resp_DNA-bind_regulator"/>
</dbReference>
<dbReference type="Gene3D" id="1.10.10.10">
    <property type="entry name" value="Winged helix-like DNA-binding domain superfamily/Winged helix DNA-binding domain"/>
    <property type="match status" value="1"/>
</dbReference>
<feature type="domain" description="Transcription regulator PadR N-terminal" evidence="1">
    <location>
        <begin position="17"/>
        <end position="89"/>
    </location>
</feature>
<dbReference type="SUPFAM" id="SSF46785">
    <property type="entry name" value="Winged helix' DNA-binding domain"/>
    <property type="match status" value="1"/>
</dbReference>
<reference evidence="2 3" key="1">
    <citation type="journal article" date="2013" name="Int. J. Syst. Evol. Microbiol.">
        <title>Marinoscillum luteum sp. nov., isolated from marine sediment.</title>
        <authorList>
            <person name="Cha I.T."/>
            <person name="Park S.J."/>
            <person name="Kim S.J."/>
            <person name="Kim J.G."/>
            <person name="Jung M.Y."/>
            <person name="Shin K.S."/>
            <person name="Kwon K.K."/>
            <person name="Yang S.H."/>
            <person name="Seo Y.S."/>
            <person name="Rhee S.K."/>
        </authorList>
    </citation>
    <scope>NUCLEOTIDE SEQUENCE [LARGE SCALE GENOMIC DNA]</scope>
    <source>
        <strain evidence="2 3">KCTC 23939</strain>
    </source>
</reference>
<accession>A0ABW7N4Y1</accession>
<sequence>MNDSSIGSLEETILLIVLVMQEDVYGVSVVEEYEKRTGKTISIPAIHTVLSRLEKKGFVSSQMGGATSERGGRKKRIFEITRTGYKILAELKATRDELWEMAPQFNTI</sequence>
<dbReference type="RefSeq" id="WP_159578853.1">
    <property type="nucleotide sequence ID" value="NZ_JBIPKE010000012.1"/>
</dbReference>
<dbReference type="EMBL" id="JBIPKE010000012">
    <property type="protein sequence ID" value="MFH6982648.1"/>
    <property type="molecule type" value="Genomic_DNA"/>
</dbReference>
<dbReference type="Pfam" id="PF03551">
    <property type="entry name" value="PadR"/>
    <property type="match status" value="1"/>
</dbReference>